<dbReference type="AlphaFoldDB" id="A0A6I2KZN8"/>
<evidence type="ECO:0000256" key="7">
    <source>
        <dbReference type="ARBA" id="ARBA00023136"/>
    </source>
</evidence>
<evidence type="ECO:0000259" key="10">
    <source>
        <dbReference type="Pfam" id="PF01656"/>
    </source>
</evidence>
<evidence type="ECO:0000256" key="5">
    <source>
        <dbReference type="ARBA" id="ARBA00022840"/>
    </source>
</evidence>
<dbReference type="PANTHER" id="PTHR32309:SF32">
    <property type="entry name" value="TYROSINE-PROTEIN KINASE ETK-RELATED"/>
    <property type="match status" value="1"/>
</dbReference>
<evidence type="ECO:0000259" key="11">
    <source>
        <dbReference type="Pfam" id="PF02706"/>
    </source>
</evidence>
<evidence type="ECO:0000313" key="13">
    <source>
        <dbReference type="EMBL" id="MRW89944.1"/>
    </source>
</evidence>
<evidence type="ECO:0000313" key="14">
    <source>
        <dbReference type="Proteomes" id="UP000433309"/>
    </source>
</evidence>
<evidence type="ECO:0000256" key="2">
    <source>
        <dbReference type="ARBA" id="ARBA00022475"/>
    </source>
</evidence>
<dbReference type="GO" id="GO:0005886">
    <property type="term" value="C:plasma membrane"/>
    <property type="evidence" value="ECO:0007669"/>
    <property type="project" value="UniProtKB-SubCell"/>
</dbReference>
<dbReference type="Pfam" id="PF01656">
    <property type="entry name" value="CbiA"/>
    <property type="match status" value="1"/>
</dbReference>
<dbReference type="InterPro" id="IPR032807">
    <property type="entry name" value="GNVR"/>
</dbReference>
<protein>
    <submittedName>
        <fullName evidence="13">Polysaccharide biosynthesis tyrosine autokinase</fullName>
        <ecNumber evidence="13">2.7.10.2</ecNumber>
    </submittedName>
</protein>
<feature type="transmembrane region" description="Helical" evidence="9">
    <location>
        <begin position="58"/>
        <end position="79"/>
    </location>
</feature>
<keyword evidence="2" id="KW-1003">Cell membrane</keyword>
<dbReference type="RefSeq" id="WP_154374885.1">
    <property type="nucleotide sequence ID" value="NZ_WKJK01000003.1"/>
</dbReference>
<sequence>MMTTPPPSRALPAAASAPPHAVPAPASLQAAAPLPHYEAEIELAGYLQILGEQRWRMAWIMALCLFCGGLYALLVAPVYEATMLIHVEEDLPNNNTKNMIGEISAMFDVKAAAISEMELIKSRMVIAKSVDSLGLYIDAKPAYLPLIGAAIARSRRGLSEPGLFGYGGYVWGAETIDVTRFYVPEALQNSRFTVIAGPGRDYRLLHEQAGIDVHGSLGVPLTLDLPQGRLLLTIEQLAARPGALFYLRYVPKLAAIEQVQKALLVAEIGKQSGLISVTISGPEAKSTFDTLSAIGREYIHQNVTRKLEEAENSLAFLEKQLPDIKQRLDDSESAFYRFRHQSGTVDLAEESKLSLQQLAAIRTRQLELRQKRDELLVSYTAAHPLVEALDQQLAQLDRESGRANQHIRQLPILEQELLRLNREVKVNTELYSALLNSAQQLRLVKAGKVSNVRLIDLPMQPEQPARPHRGTIMAIAAAVGLCLGLTVVALQRLLVKGIQSARAIEQLLGARVVYANIPHSPAQQRYRLHAAKAGHGALPLLAALAPGDPAVESLRCFRTTLQVSMPRQRNNVVQICGASAQLGKSFICANFAAVLASSGKRVLLIDADLRGGQLHCYFNLPRGTGLSEAIAASLPLPQAVRETGIGNLQLLSTGALPPNPAEFLLHPNVGALLALASLDWDYVLLDVPPLLAVSDALVLGSHAGAVFIVARAGHTSDDELNESVKRLNHAGVAPQGVLFNDLRLRDAAHPRLPAPALPALAGAPSLS</sequence>
<reference evidence="13 14" key="1">
    <citation type="submission" date="2019-11" db="EMBL/GenBank/DDBJ databases">
        <title>Novel species isolated from a subtropical stream in China.</title>
        <authorList>
            <person name="Lu H."/>
        </authorList>
    </citation>
    <scope>NUCLEOTIDE SEQUENCE [LARGE SCALE GENOMIC DNA]</scope>
    <source>
        <strain evidence="13 14">FT80W</strain>
    </source>
</reference>
<feature type="coiled-coil region" evidence="8">
    <location>
        <begin position="300"/>
        <end position="334"/>
    </location>
</feature>
<dbReference type="InterPro" id="IPR002586">
    <property type="entry name" value="CobQ/CobB/MinD/ParA_Nub-bd_dom"/>
</dbReference>
<dbReference type="EMBL" id="WKJK01000003">
    <property type="protein sequence ID" value="MRW89944.1"/>
    <property type="molecule type" value="Genomic_DNA"/>
</dbReference>
<evidence type="ECO:0000256" key="6">
    <source>
        <dbReference type="ARBA" id="ARBA00022989"/>
    </source>
</evidence>
<dbReference type="Pfam" id="PF02706">
    <property type="entry name" value="Wzz"/>
    <property type="match status" value="1"/>
</dbReference>
<comment type="subcellular location">
    <subcellularLocation>
        <location evidence="1">Cell membrane</location>
        <topology evidence="1">Multi-pass membrane protein</topology>
    </subcellularLocation>
</comment>
<feature type="domain" description="CobQ/CobB/MinD/ParA nucleotide binding" evidence="10">
    <location>
        <begin position="576"/>
        <end position="615"/>
    </location>
</feature>
<evidence type="ECO:0000259" key="12">
    <source>
        <dbReference type="Pfam" id="PF13807"/>
    </source>
</evidence>
<dbReference type="Gene3D" id="3.40.50.300">
    <property type="entry name" value="P-loop containing nucleotide triphosphate hydrolases"/>
    <property type="match status" value="1"/>
</dbReference>
<proteinExistence type="predicted"/>
<keyword evidence="3 9" id="KW-0812">Transmembrane</keyword>
<keyword evidence="14" id="KW-1185">Reference proteome</keyword>
<dbReference type="EC" id="2.7.10.2" evidence="13"/>
<keyword evidence="5" id="KW-0067">ATP-binding</keyword>
<evidence type="ECO:0000256" key="3">
    <source>
        <dbReference type="ARBA" id="ARBA00022692"/>
    </source>
</evidence>
<evidence type="ECO:0000256" key="9">
    <source>
        <dbReference type="SAM" id="Phobius"/>
    </source>
</evidence>
<dbReference type="InterPro" id="IPR027417">
    <property type="entry name" value="P-loop_NTPase"/>
</dbReference>
<keyword evidence="6 9" id="KW-1133">Transmembrane helix</keyword>
<accession>A0A6I2KZN8</accession>
<dbReference type="CDD" id="cd05387">
    <property type="entry name" value="BY-kinase"/>
    <property type="match status" value="1"/>
</dbReference>
<dbReference type="GO" id="GO:0005524">
    <property type="term" value="F:ATP binding"/>
    <property type="evidence" value="ECO:0007669"/>
    <property type="project" value="UniProtKB-KW"/>
</dbReference>
<name>A0A6I2KZN8_9BURK</name>
<gene>
    <name evidence="13" type="ORF">GJ699_08110</name>
</gene>
<dbReference type="Pfam" id="PF13807">
    <property type="entry name" value="GNVR"/>
    <property type="match status" value="1"/>
</dbReference>
<dbReference type="SUPFAM" id="SSF52540">
    <property type="entry name" value="P-loop containing nucleoside triphosphate hydrolases"/>
    <property type="match status" value="1"/>
</dbReference>
<dbReference type="Proteomes" id="UP000433309">
    <property type="component" value="Unassembled WGS sequence"/>
</dbReference>
<evidence type="ECO:0000256" key="8">
    <source>
        <dbReference type="SAM" id="Coils"/>
    </source>
</evidence>
<feature type="coiled-coil region" evidence="8">
    <location>
        <begin position="386"/>
        <end position="423"/>
    </location>
</feature>
<feature type="domain" description="Tyrosine-protein kinase G-rich" evidence="12">
    <location>
        <begin position="413"/>
        <end position="492"/>
    </location>
</feature>
<keyword evidence="13" id="KW-0418">Kinase</keyword>
<dbReference type="InterPro" id="IPR050445">
    <property type="entry name" value="Bact_polysacc_biosynth/exp"/>
</dbReference>
<keyword evidence="7 9" id="KW-0472">Membrane</keyword>
<dbReference type="InterPro" id="IPR003856">
    <property type="entry name" value="LPS_length_determ_N"/>
</dbReference>
<evidence type="ECO:0000256" key="4">
    <source>
        <dbReference type="ARBA" id="ARBA00022741"/>
    </source>
</evidence>
<organism evidence="13 14">
    <name type="scientific">Duganella guangzhouensis</name>
    <dbReference type="NCBI Taxonomy" id="2666084"/>
    <lineage>
        <taxon>Bacteria</taxon>
        <taxon>Pseudomonadati</taxon>
        <taxon>Pseudomonadota</taxon>
        <taxon>Betaproteobacteria</taxon>
        <taxon>Burkholderiales</taxon>
        <taxon>Oxalobacteraceae</taxon>
        <taxon>Telluria group</taxon>
        <taxon>Duganella</taxon>
    </lineage>
</organism>
<dbReference type="NCBIfam" id="TIGR01007">
    <property type="entry name" value="eps_fam"/>
    <property type="match status" value="1"/>
</dbReference>
<dbReference type="PANTHER" id="PTHR32309">
    <property type="entry name" value="TYROSINE-PROTEIN KINASE"/>
    <property type="match status" value="1"/>
</dbReference>
<dbReference type="GO" id="GO:0004715">
    <property type="term" value="F:non-membrane spanning protein tyrosine kinase activity"/>
    <property type="evidence" value="ECO:0007669"/>
    <property type="project" value="UniProtKB-EC"/>
</dbReference>
<dbReference type="InterPro" id="IPR005702">
    <property type="entry name" value="Wzc-like_C"/>
</dbReference>
<keyword evidence="8" id="KW-0175">Coiled coil</keyword>
<keyword evidence="4" id="KW-0547">Nucleotide-binding</keyword>
<keyword evidence="13" id="KW-0808">Transferase</keyword>
<evidence type="ECO:0000256" key="1">
    <source>
        <dbReference type="ARBA" id="ARBA00004651"/>
    </source>
</evidence>
<comment type="caution">
    <text evidence="13">The sequence shown here is derived from an EMBL/GenBank/DDBJ whole genome shotgun (WGS) entry which is preliminary data.</text>
</comment>
<feature type="domain" description="Polysaccharide chain length determinant N-terminal" evidence="11">
    <location>
        <begin position="40"/>
        <end position="132"/>
    </location>
</feature>
<dbReference type="Pfam" id="PF23607">
    <property type="entry name" value="WZC_N"/>
    <property type="match status" value="1"/>
</dbReference>